<dbReference type="STRING" id="655015.B1812_10605"/>
<accession>A0A1W6MV53</accession>
<dbReference type="KEGG" id="mbry:B1812_10605"/>
<dbReference type="AlphaFoldDB" id="A0A1W6MV53"/>
<organism evidence="1 2">
    <name type="scientific">Methylocystis bryophila</name>
    <dbReference type="NCBI Taxonomy" id="655015"/>
    <lineage>
        <taxon>Bacteria</taxon>
        <taxon>Pseudomonadati</taxon>
        <taxon>Pseudomonadota</taxon>
        <taxon>Alphaproteobacteria</taxon>
        <taxon>Hyphomicrobiales</taxon>
        <taxon>Methylocystaceae</taxon>
        <taxon>Methylocystis</taxon>
    </lineage>
</organism>
<proteinExistence type="predicted"/>
<keyword evidence="2" id="KW-1185">Reference proteome</keyword>
<reference evidence="1 2" key="1">
    <citation type="submission" date="2017-02" db="EMBL/GenBank/DDBJ databases">
        <authorList>
            <person name="Peterson S.W."/>
        </authorList>
    </citation>
    <scope>NUCLEOTIDE SEQUENCE [LARGE SCALE GENOMIC DNA]</scope>
    <source>
        <strain evidence="1 2">S285</strain>
    </source>
</reference>
<protein>
    <submittedName>
        <fullName evidence="1">Uncharacterized protein</fullName>
    </submittedName>
</protein>
<dbReference type="OrthoDB" id="9964113at2"/>
<gene>
    <name evidence="1" type="ORF">B1812_10605</name>
</gene>
<sequence>MSINFDTHRAPRPQLKPRPELPPFVRNYIDCVRGNPQISGRVPIDYLDKLWVQATDFAKRNGVDCPIHREELDALRIVVEARMTASQARRLDQTMLVEEEGLLSLA</sequence>
<evidence type="ECO:0000313" key="1">
    <source>
        <dbReference type="EMBL" id="ARN81447.1"/>
    </source>
</evidence>
<name>A0A1W6MV53_9HYPH</name>
<dbReference type="RefSeq" id="WP_085771556.1">
    <property type="nucleotide sequence ID" value="NZ_AP027149.1"/>
</dbReference>
<dbReference type="EMBL" id="CP019948">
    <property type="protein sequence ID" value="ARN81447.1"/>
    <property type="molecule type" value="Genomic_DNA"/>
</dbReference>
<dbReference type="Proteomes" id="UP000193978">
    <property type="component" value="Chromosome"/>
</dbReference>
<evidence type="ECO:0000313" key="2">
    <source>
        <dbReference type="Proteomes" id="UP000193978"/>
    </source>
</evidence>